<keyword evidence="4" id="KW-0479">Metal-binding</keyword>
<keyword evidence="8" id="KW-1185">Reference proteome</keyword>
<feature type="domain" description="PDEase" evidence="7">
    <location>
        <begin position="576"/>
        <end position="661"/>
    </location>
</feature>
<dbReference type="InterPro" id="IPR003018">
    <property type="entry name" value="GAF"/>
</dbReference>
<feature type="compositionally biased region" description="Basic residues" evidence="6">
    <location>
        <begin position="111"/>
        <end position="122"/>
    </location>
</feature>
<dbReference type="RefSeq" id="XP_013791974.2">
    <property type="nucleotide sequence ID" value="XM_013936520.2"/>
</dbReference>
<reference evidence="9" key="1">
    <citation type="submission" date="2025-08" db="UniProtKB">
        <authorList>
            <consortium name="RefSeq"/>
        </authorList>
    </citation>
    <scope>IDENTIFICATION</scope>
    <source>
        <tissue evidence="9">Muscle</tissue>
    </source>
</reference>
<evidence type="ECO:0000256" key="6">
    <source>
        <dbReference type="SAM" id="MobiDB-lite"/>
    </source>
</evidence>
<feature type="non-terminal residue" evidence="9">
    <location>
        <position position="661"/>
    </location>
</feature>
<dbReference type="Pfam" id="PF01590">
    <property type="entry name" value="GAF"/>
    <property type="match status" value="2"/>
</dbReference>
<comment type="similarity">
    <text evidence="2">Belongs to the cyclic nucleotide phosphodiesterase family.</text>
</comment>
<name>A0ABM1C089_LIMPO</name>
<dbReference type="Gene3D" id="1.10.1300.10">
    <property type="entry name" value="3'5'-cyclic nucleotide phosphodiesterase, catalytic domain"/>
    <property type="match status" value="1"/>
</dbReference>
<dbReference type="Gene3D" id="3.30.450.40">
    <property type="match status" value="2"/>
</dbReference>
<gene>
    <name evidence="9" type="primary">LOC106475847</name>
</gene>
<dbReference type="GeneID" id="106475847"/>
<accession>A0ABM1C089</accession>
<dbReference type="InterPro" id="IPR029016">
    <property type="entry name" value="GAF-like_dom_sf"/>
</dbReference>
<dbReference type="InterPro" id="IPR002073">
    <property type="entry name" value="PDEase_catalytic_dom"/>
</dbReference>
<evidence type="ECO:0000256" key="1">
    <source>
        <dbReference type="ARBA" id="ARBA00001968"/>
    </source>
</evidence>
<feature type="region of interest" description="Disordered" evidence="6">
    <location>
        <begin position="99"/>
        <end position="122"/>
    </location>
</feature>
<evidence type="ECO:0000256" key="2">
    <source>
        <dbReference type="ARBA" id="ARBA00007648"/>
    </source>
</evidence>
<dbReference type="SUPFAM" id="SSF55781">
    <property type="entry name" value="GAF domain-like"/>
    <property type="match status" value="2"/>
</dbReference>
<protein>
    <recommendedName>
        <fullName evidence="3">3',5'-cyclic-GMP phosphodiesterase</fullName>
        <ecNumber evidence="3">3.1.4.35</ecNumber>
    </recommendedName>
</protein>
<evidence type="ECO:0000259" key="7">
    <source>
        <dbReference type="PROSITE" id="PS51845"/>
    </source>
</evidence>
<evidence type="ECO:0000313" key="9">
    <source>
        <dbReference type="RefSeq" id="XP_013791974.2"/>
    </source>
</evidence>
<dbReference type="SUPFAM" id="SSF109604">
    <property type="entry name" value="HD-domain/PDEase-like"/>
    <property type="match status" value="1"/>
</dbReference>
<dbReference type="InterPro" id="IPR036971">
    <property type="entry name" value="PDEase_catalytic_dom_sf"/>
</dbReference>
<sequence>MTSVPSWRVEVTCDDGQVLPEEHTTTASKRPSTILSFSEVEEWLDDHQQSAEDYFLRKMDINRWLMTHGFLSIREYVNSRRNSETLVNSDELSPVERASGYFSDGPDVTPHRRSNSKKHLRQKFARSKKIGKHYKCEKISQSADSPTHVRKSSLRDLRRYLSLPSRSIHMLNLLTESKVRIPRLPSKGLDSKRELRFLNERQFFLESVQEIAHDLNVTSLTQKIVTNLAVFVDADCATLFLVEGSKDRRLLVSRGFDVECGMGTVMTNSRKGRELKVPLGVGILGHVADTGETVNLVEAFEDPRYNDEVDKICGYKTASLLCMPVRNADDEIIGVAQAIKQCGKQQFTEEDERLAKTYLEFCGIALTNANLFEMSQKEYERNRSLLEVVHDLFEEQTSLEKVIHKIMQRAQRLLKCERAAVLLLVEGSDNENVKFSKTFELTSPPLAPMSPDTSFTPAPQSETSVELLRFAKRVASTGEVLNVSDPIKTPEDSGRHIRSLLCMPVRERNYKIIGVATIINRIDGLLFDENDEQLFEAFTLFCGLGINNTLMYSELEKAMARQKVAIEVISYHATATPKDIKKYLDREVAEVRSWQLRSLKFDDFSLTSDEMVIAAIQMFEDLDLLSRFHIDETVTLALLYGNKATMEQHHFNHAVMILSSE</sequence>
<evidence type="ECO:0000313" key="8">
    <source>
        <dbReference type="Proteomes" id="UP000694941"/>
    </source>
</evidence>
<organism evidence="8 9">
    <name type="scientific">Limulus polyphemus</name>
    <name type="common">Atlantic horseshoe crab</name>
    <dbReference type="NCBI Taxonomy" id="6850"/>
    <lineage>
        <taxon>Eukaryota</taxon>
        <taxon>Metazoa</taxon>
        <taxon>Ecdysozoa</taxon>
        <taxon>Arthropoda</taxon>
        <taxon>Chelicerata</taxon>
        <taxon>Merostomata</taxon>
        <taxon>Xiphosura</taxon>
        <taxon>Limulidae</taxon>
        <taxon>Limulus</taxon>
    </lineage>
</organism>
<evidence type="ECO:0000256" key="5">
    <source>
        <dbReference type="ARBA" id="ARBA00022801"/>
    </source>
</evidence>
<comment type="cofactor">
    <cofactor evidence="1">
        <name>a divalent metal cation</name>
        <dbReference type="ChEBI" id="CHEBI:60240"/>
    </cofactor>
</comment>
<dbReference type="EC" id="3.1.4.35" evidence="3"/>
<dbReference type="PANTHER" id="PTHR11347">
    <property type="entry name" value="CYCLIC NUCLEOTIDE PHOSPHODIESTERASE"/>
    <property type="match status" value="1"/>
</dbReference>
<dbReference type="PROSITE" id="PS51845">
    <property type="entry name" value="PDEASE_I_2"/>
    <property type="match status" value="1"/>
</dbReference>
<proteinExistence type="inferred from homology"/>
<evidence type="ECO:0000256" key="3">
    <source>
        <dbReference type="ARBA" id="ARBA00012319"/>
    </source>
</evidence>
<keyword evidence="5" id="KW-0378">Hydrolase</keyword>
<evidence type="ECO:0000256" key="4">
    <source>
        <dbReference type="ARBA" id="ARBA00022723"/>
    </source>
</evidence>
<dbReference type="SMART" id="SM00065">
    <property type="entry name" value="GAF"/>
    <property type="match status" value="2"/>
</dbReference>
<dbReference type="Proteomes" id="UP000694941">
    <property type="component" value="Unplaced"/>
</dbReference>